<reference evidence="1" key="1">
    <citation type="submission" date="2018-05" db="EMBL/GenBank/DDBJ databases">
        <authorList>
            <person name="Lanie J.A."/>
            <person name="Ng W.-L."/>
            <person name="Kazmierczak K.M."/>
            <person name="Andrzejewski T.M."/>
            <person name="Davidsen T.M."/>
            <person name="Wayne K.J."/>
            <person name="Tettelin H."/>
            <person name="Glass J.I."/>
            <person name="Rusch D."/>
            <person name="Podicherti R."/>
            <person name="Tsui H.-C.T."/>
            <person name="Winkler M.E."/>
        </authorList>
    </citation>
    <scope>NUCLEOTIDE SEQUENCE</scope>
</reference>
<dbReference type="AlphaFoldDB" id="A0A382EV30"/>
<feature type="non-terminal residue" evidence="1">
    <location>
        <position position="1"/>
    </location>
</feature>
<name>A0A382EV30_9ZZZZ</name>
<proteinExistence type="predicted"/>
<organism evidence="1">
    <name type="scientific">marine metagenome</name>
    <dbReference type="NCBI Taxonomy" id="408172"/>
    <lineage>
        <taxon>unclassified sequences</taxon>
        <taxon>metagenomes</taxon>
        <taxon>ecological metagenomes</taxon>
    </lineage>
</organism>
<sequence>FAKMEGMTYDEYLNFDLNNFFKYDIKINKNGPEFDNFTSNSYGKYFFKPQFDINIGSVHQPIEIPLYQYGKVEEDEYEVVDEKIGSLYHLRYDRFNTKLPQGFGQSYDASENLPDSNDSGIKRKIRWDEALEKDKDKLIIHNRIRELIEENKND</sequence>
<gene>
    <name evidence="1" type="ORF">METZ01_LOCUS206878</name>
</gene>
<protein>
    <submittedName>
        <fullName evidence="1">Uncharacterized protein</fullName>
    </submittedName>
</protein>
<evidence type="ECO:0000313" key="1">
    <source>
        <dbReference type="EMBL" id="SVB54024.1"/>
    </source>
</evidence>
<accession>A0A382EV30</accession>
<dbReference type="EMBL" id="UINC01046251">
    <property type="protein sequence ID" value="SVB54024.1"/>
    <property type="molecule type" value="Genomic_DNA"/>
</dbReference>